<sequence>MSARRQMLSVTAISGSCEEDSGDFGLKLCAFFPCCFTDLSCDGCCERWFSYVEVLLKVILILKAAPFGFLGRLKI</sequence>
<gene>
    <name evidence="1" type="ORF">H5410_007263</name>
</gene>
<dbReference type="Proteomes" id="UP000824120">
    <property type="component" value="Chromosome 2"/>
</dbReference>
<name>A0A9J6ABL7_SOLCO</name>
<reference evidence="1 2" key="1">
    <citation type="submission" date="2020-09" db="EMBL/GenBank/DDBJ databases">
        <title>De no assembly of potato wild relative species, Solanum commersonii.</title>
        <authorList>
            <person name="Cho K."/>
        </authorList>
    </citation>
    <scope>NUCLEOTIDE SEQUENCE [LARGE SCALE GENOMIC DNA]</scope>
    <source>
        <strain evidence="1">LZ3.2</strain>
        <tissue evidence="1">Leaf</tissue>
    </source>
</reference>
<comment type="caution">
    <text evidence="1">The sequence shown here is derived from an EMBL/GenBank/DDBJ whole genome shotgun (WGS) entry which is preliminary data.</text>
</comment>
<proteinExistence type="predicted"/>
<protein>
    <submittedName>
        <fullName evidence="1">Uncharacterized protein</fullName>
    </submittedName>
</protein>
<evidence type="ECO:0000313" key="2">
    <source>
        <dbReference type="Proteomes" id="UP000824120"/>
    </source>
</evidence>
<dbReference type="AlphaFoldDB" id="A0A9J6ABL7"/>
<evidence type="ECO:0000313" key="1">
    <source>
        <dbReference type="EMBL" id="KAG5622045.1"/>
    </source>
</evidence>
<organism evidence="1 2">
    <name type="scientific">Solanum commersonii</name>
    <name type="common">Commerson's wild potato</name>
    <name type="synonym">Commerson's nightshade</name>
    <dbReference type="NCBI Taxonomy" id="4109"/>
    <lineage>
        <taxon>Eukaryota</taxon>
        <taxon>Viridiplantae</taxon>
        <taxon>Streptophyta</taxon>
        <taxon>Embryophyta</taxon>
        <taxon>Tracheophyta</taxon>
        <taxon>Spermatophyta</taxon>
        <taxon>Magnoliopsida</taxon>
        <taxon>eudicotyledons</taxon>
        <taxon>Gunneridae</taxon>
        <taxon>Pentapetalae</taxon>
        <taxon>asterids</taxon>
        <taxon>lamiids</taxon>
        <taxon>Solanales</taxon>
        <taxon>Solanaceae</taxon>
        <taxon>Solanoideae</taxon>
        <taxon>Solaneae</taxon>
        <taxon>Solanum</taxon>
    </lineage>
</organism>
<accession>A0A9J6ABL7</accession>
<dbReference type="PROSITE" id="PS51257">
    <property type="entry name" value="PROKAR_LIPOPROTEIN"/>
    <property type="match status" value="1"/>
</dbReference>
<dbReference type="EMBL" id="JACXVP010000002">
    <property type="protein sequence ID" value="KAG5622045.1"/>
    <property type="molecule type" value="Genomic_DNA"/>
</dbReference>
<keyword evidence="2" id="KW-1185">Reference proteome</keyword>